<reference evidence="2 4" key="1">
    <citation type="submission" date="2008-03" db="EMBL/GenBank/DDBJ databases">
        <title>Annotation of Ixodes scapularis.</title>
        <authorList>
            <consortium name="Ixodes scapularis Genome Project Consortium"/>
            <person name="Caler E."/>
            <person name="Hannick L.I."/>
            <person name="Bidwell S."/>
            <person name="Joardar V."/>
            <person name="Thiagarajan M."/>
            <person name="Amedeo P."/>
            <person name="Galinsky K.J."/>
            <person name="Schobel S."/>
            <person name="Inman J."/>
            <person name="Hostetler J."/>
            <person name="Miller J."/>
            <person name="Hammond M."/>
            <person name="Megy K."/>
            <person name="Lawson D."/>
            <person name="Kodira C."/>
            <person name="Sutton G."/>
            <person name="Meyer J."/>
            <person name="Hill C.A."/>
            <person name="Birren B."/>
            <person name="Nene V."/>
            <person name="Collins F."/>
            <person name="Alarcon-Chaidez F."/>
            <person name="Wikel S."/>
            <person name="Strausberg R."/>
        </authorList>
    </citation>
    <scope>NUCLEOTIDE SEQUENCE [LARGE SCALE GENOMIC DNA]</scope>
    <source>
        <strain evidence="4">Wikel</strain>
        <strain evidence="2">Wikel colony</strain>
    </source>
</reference>
<dbReference type="HOGENOM" id="CLU_2471535_0_0_1"/>
<evidence type="ECO:0000256" key="1">
    <source>
        <dbReference type="SAM" id="SignalP"/>
    </source>
</evidence>
<sequence>MFSKAQVLAMTQFLAVMFARIPVKPDYYDRTELLDVYDYVIDMYGTSGELTLSSAESHTELAKAFLAAGKELGYDIVDYNGGQQIGAF</sequence>
<dbReference type="EMBL" id="ABJB010519076">
    <property type="status" value="NOT_ANNOTATED_CDS"/>
    <property type="molecule type" value="Genomic_DNA"/>
</dbReference>
<dbReference type="PaxDb" id="6945-B7P6J8"/>
<dbReference type="InParanoid" id="B7P6J8"/>
<keyword evidence="1" id="KW-0732">Signal</keyword>
<protein>
    <submittedName>
        <fullName evidence="2 3">Glucose dehydrogenase, putative</fullName>
    </submittedName>
</protein>
<feature type="signal peptide" evidence="1">
    <location>
        <begin position="1"/>
        <end position="19"/>
    </location>
</feature>
<keyword evidence="4" id="KW-1185">Reference proteome</keyword>
<accession>B7P6J8</accession>
<proteinExistence type="predicted"/>
<feature type="chain" id="PRO_5010825846" evidence="1">
    <location>
        <begin position="20"/>
        <end position="88"/>
    </location>
</feature>
<dbReference type="Proteomes" id="UP000001555">
    <property type="component" value="Unassembled WGS sequence"/>
</dbReference>
<gene>
    <name evidence="2" type="ORF">IscW_ISCW000185</name>
</gene>
<organism>
    <name type="scientific">Ixodes scapularis</name>
    <name type="common">Black-legged tick</name>
    <name type="synonym">Deer tick</name>
    <dbReference type="NCBI Taxonomy" id="6945"/>
    <lineage>
        <taxon>Eukaryota</taxon>
        <taxon>Metazoa</taxon>
        <taxon>Ecdysozoa</taxon>
        <taxon>Arthropoda</taxon>
        <taxon>Chelicerata</taxon>
        <taxon>Arachnida</taxon>
        <taxon>Acari</taxon>
        <taxon>Parasitiformes</taxon>
        <taxon>Ixodida</taxon>
        <taxon>Ixodoidea</taxon>
        <taxon>Ixodidae</taxon>
        <taxon>Ixodinae</taxon>
        <taxon>Ixodes</taxon>
    </lineage>
</organism>
<evidence type="ECO:0000313" key="3">
    <source>
        <dbReference type="EnsemblMetazoa" id="ISCW000185-PA"/>
    </source>
</evidence>
<dbReference type="AlphaFoldDB" id="B7P6J8"/>
<dbReference type="VEuPathDB" id="VectorBase:ISCW000185"/>
<dbReference type="Gene3D" id="3.30.560.10">
    <property type="entry name" value="Glucose Oxidase, domain 3"/>
    <property type="match status" value="1"/>
</dbReference>
<evidence type="ECO:0000313" key="2">
    <source>
        <dbReference type="EMBL" id="EEC02220.1"/>
    </source>
</evidence>
<dbReference type="EMBL" id="DS646799">
    <property type="protein sequence ID" value="EEC02220.1"/>
    <property type="molecule type" value="Genomic_DNA"/>
</dbReference>
<dbReference type="EnsemblMetazoa" id="ISCW000185-RA">
    <property type="protein sequence ID" value="ISCW000185-PA"/>
    <property type="gene ID" value="ISCW000185"/>
</dbReference>
<dbReference type="VEuPathDB" id="VectorBase:ISCI000185"/>
<reference evidence="3" key="2">
    <citation type="submission" date="2020-05" db="UniProtKB">
        <authorList>
            <consortium name="EnsemblMetazoa"/>
        </authorList>
    </citation>
    <scope>IDENTIFICATION</scope>
    <source>
        <strain evidence="3">wikel</strain>
    </source>
</reference>
<name>B7P6J8_IXOSC</name>
<evidence type="ECO:0000313" key="4">
    <source>
        <dbReference type="Proteomes" id="UP000001555"/>
    </source>
</evidence>
<dbReference type="EMBL" id="ABJB010822368">
    <property type="status" value="NOT_ANNOTATED_CDS"/>
    <property type="molecule type" value="Genomic_DNA"/>
</dbReference>